<organism evidence="2">
    <name type="scientific">uncultured Actinomycetospora sp</name>
    <dbReference type="NCBI Taxonomy" id="1135996"/>
    <lineage>
        <taxon>Bacteria</taxon>
        <taxon>Bacillati</taxon>
        <taxon>Actinomycetota</taxon>
        <taxon>Actinomycetes</taxon>
        <taxon>Pseudonocardiales</taxon>
        <taxon>Pseudonocardiaceae</taxon>
        <taxon>Actinomycetospora</taxon>
        <taxon>environmental samples</taxon>
    </lineage>
</organism>
<evidence type="ECO:0000313" key="2">
    <source>
        <dbReference type="EMBL" id="CAA9214695.1"/>
    </source>
</evidence>
<protein>
    <submittedName>
        <fullName evidence="2">Uncharacterized protein</fullName>
    </submittedName>
</protein>
<reference evidence="2" key="1">
    <citation type="submission" date="2020-02" db="EMBL/GenBank/DDBJ databases">
        <authorList>
            <person name="Meier V. D."/>
        </authorList>
    </citation>
    <scope>NUCLEOTIDE SEQUENCE</scope>
    <source>
        <strain evidence="2">AVDCRST_MAG54</strain>
    </source>
</reference>
<gene>
    <name evidence="2" type="ORF">AVDCRST_MAG54-276</name>
</gene>
<feature type="non-terminal residue" evidence="2">
    <location>
        <position position="103"/>
    </location>
</feature>
<name>A0A6J4H5L1_9PSEU</name>
<proteinExistence type="predicted"/>
<sequence>ARRAARRCRRRPGRTRRRSTCRSRRPSCGTRGTGDRRPARRPAPRARRTSRGSWSPRGSCQAIRSGGRVPVACNPCPASARTGASSRGSCDPRLSAGEEAVPV</sequence>
<feature type="region of interest" description="Disordered" evidence="1">
    <location>
        <begin position="1"/>
        <end position="103"/>
    </location>
</feature>
<feature type="compositionally biased region" description="Basic residues" evidence="1">
    <location>
        <begin position="38"/>
        <end position="50"/>
    </location>
</feature>
<accession>A0A6J4H5L1</accession>
<feature type="compositionally biased region" description="Low complexity" evidence="1">
    <location>
        <begin position="78"/>
        <end position="89"/>
    </location>
</feature>
<dbReference type="EMBL" id="CADCTH010000039">
    <property type="protein sequence ID" value="CAA9214695.1"/>
    <property type="molecule type" value="Genomic_DNA"/>
</dbReference>
<feature type="non-terminal residue" evidence="2">
    <location>
        <position position="1"/>
    </location>
</feature>
<feature type="compositionally biased region" description="Basic residues" evidence="1">
    <location>
        <begin position="1"/>
        <end position="25"/>
    </location>
</feature>
<dbReference type="AlphaFoldDB" id="A0A6J4H5L1"/>
<evidence type="ECO:0000256" key="1">
    <source>
        <dbReference type="SAM" id="MobiDB-lite"/>
    </source>
</evidence>